<dbReference type="EMBL" id="CM000769">
    <property type="protein sequence ID" value="OQU76638.1"/>
    <property type="molecule type" value="Genomic_DNA"/>
</dbReference>
<evidence type="ECO:0000313" key="3">
    <source>
        <dbReference type="Proteomes" id="UP000000768"/>
    </source>
</evidence>
<dbReference type="Gramene" id="OQU76638">
    <property type="protein sequence ID" value="OQU76638"/>
    <property type="gene ID" value="SORBI_3010G177900"/>
</dbReference>
<accession>A0A1W0VTL9</accession>
<protein>
    <submittedName>
        <fullName evidence="2">Uncharacterized protein</fullName>
    </submittedName>
</protein>
<dbReference type="Proteomes" id="UP000000768">
    <property type="component" value="Chromosome 10"/>
</dbReference>
<reference evidence="2 3" key="1">
    <citation type="journal article" date="2009" name="Nature">
        <title>The Sorghum bicolor genome and the diversification of grasses.</title>
        <authorList>
            <person name="Paterson A.H."/>
            <person name="Bowers J.E."/>
            <person name="Bruggmann R."/>
            <person name="Dubchak I."/>
            <person name="Grimwood J."/>
            <person name="Gundlach H."/>
            <person name="Haberer G."/>
            <person name="Hellsten U."/>
            <person name="Mitros T."/>
            <person name="Poliakov A."/>
            <person name="Schmutz J."/>
            <person name="Spannagl M."/>
            <person name="Tang H."/>
            <person name="Wang X."/>
            <person name="Wicker T."/>
            <person name="Bharti A.K."/>
            <person name="Chapman J."/>
            <person name="Feltus F.A."/>
            <person name="Gowik U."/>
            <person name="Grigoriev I.V."/>
            <person name="Lyons E."/>
            <person name="Maher C.A."/>
            <person name="Martis M."/>
            <person name="Narechania A."/>
            <person name="Otillar R.P."/>
            <person name="Penning B.W."/>
            <person name="Salamov A.A."/>
            <person name="Wang Y."/>
            <person name="Zhang L."/>
            <person name="Carpita N.C."/>
            <person name="Freeling M."/>
            <person name="Gingle A.R."/>
            <person name="Hash C.T."/>
            <person name="Keller B."/>
            <person name="Klein P."/>
            <person name="Kresovich S."/>
            <person name="McCann M.C."/>
            <person name="Ming R."/>
            <person name="Peterson D.G."/>
            <person name="Mehboob-ur-Rahman"/>
            <person name="Ware D."/>
            <person name="Westhoff P."/>
            <person name="Mayer K.F."/>
            <person name="Messing J."/>
            <person name="Rokhsar D.S."/>
        </authorList>
    </citation>
    <scope>NUCLEOTIDE SEQUENCE [LARGE SCALE GENOMIC DNA]</scope>
    <source>
        <strain evidence="3">cv. BTx623</strain>
    </source>
</reference>
<name>A0A1W0VTL9_SORBI</name>
<reference evidence="3" key="3">
    <citation type="journal article" date="2018" name="Plant J.">
        <title>The Sorghum bicolor reference genome: improved assembly, gene annotations, a transcriptome atlas, and signatures of genome organization.</title>
        <authorList>
            <person name="McCormick R.F."/>
            <person name="Truong S.K."/>
            <person name="Sreedasyam A."/>
            <person name="Jenkins J."/>
            <person name="Shu S."/>
            <person name="Sims D."/>
            <person name="Kennedy M."/>
            <person name="Amirebrahimi M."/>
            <person name="Weers B.D."/>
            <person name="McKinley B."/>
            <person name="Mattison A."/>
            <person name="Morishige D.T."/>
            <person name="Grimwood J."/>
            <person name="Schmutz J."/>
            <person name="Mullet J.E."/>
        </authorList>
    </citation>
    <scope>NUCLEOTIDE SEQUENCE [LARGE SCALE GENOMIC DNA]</scope>
    <source>
        <strain evidence="3">cv. BTx623</strain>
    </source>
</reference>
<dbReference type="AlphaFoldDB" id="A0A1W0VTL9"/>
<organism evidence="2 3">
    <name type="scientific">Sorghum bicolor</name>
    <name type="common">Sorghum</name>
    <name type="synonym">Sorghum vulgare</name>
    <dbReference type="NCBI Taxonomy" id="4558"/>
    <lineage>
        <taxon>Eukaryota</taxon>
        <taxon>Viridiplantae</taxon>
        <taxon>Streptophyta</taxon>
        <taxon>Embryophyta</taxon>
        <taxon>Tracheophyta</taxon>
        <taxon>Spermatophyta</taxon>
        <taxon>Magnoliopsida</taxon>
        <taxon>Liliopsida</taxon>
        <taxon>Poales</taxon>
        <taxon>Poaceae</taxon>
        <taxon>PACMAD clade</taxon>
        <taxon>Panicoideae</taxon>
        <taxon>Andropogonodae</taxon>
        <taxon>Andropogoneae</taxon>
        <taxon>Sorghinae</taxon>
        <taxon>Sorghum</taxon>
    </lineage>
</organism>
<proteinExistence type="predicted"/>
<sequence>MGDQFYEDVGSGQVVKCHVLVASRWKKEVPICILSSGTHDGSQVISGSQLRGSVNDDIKQSVLSNSLSSPFIGSVTVSTKGNDGDSLHRSSPRPLRAPSYRHTTERHLSPRQHTGGSDGLRRRQPAMVSS</sequence>
<keyword evidence="3" id="KW-1185">Reference proteome</keyword>
<reference evidence="2" key="2">
    <citation type="submission" date="2017-02" db="EMBL/GenBank/DDBJ databases">
        <title>WGS assembly of Sorghum bicolor.</title>
        <authorList>
            <person name="Paterson A."/>
            <person name="Mullet J."/>
            <person name="Bowers J."/>
            <person name="Bruggmann R."/>
            <person name="Dubchak I."/>
            <person name="Grimwood J."/>
            <person name="Gundlach H."/>
            <person name="Haberer G."/>
            <person name="Hellsten U."/>
            <person name="Mitros T."/>
            <person name="Poliakov A."/>
            <person name="Schmutz J."/>
            <person name="Spannagl M."/>
            <person name="Tang H."/>
            <person name="Wang X."/>
            <person name="Wicker T."/>
            <person name="Bharti A."/>
            <person name="Chapman J."/>
            <person name="Feltus F."/>
            <person name="Gowik U."/>
            <person name="Grigoriev I."/>
            <person name="Lyons E."/>
            <person name="Maher C."/>
            <person name="Martis M."/>
            <person name="Narechania A."/>
            <person name="Otillar R."/>
            <person name="Penning B."/>
            <person name="Salamov A."/>
            <person name="Wang Y."/>
            <person name="Zhang L."/>
            <person name="Carpita N."/>
            <person name="Freeling M."/>
            <person name="Gingle A."/>
            <person name="Hash C."/>
            <person name="Keller B."/>
            <person name="Klein P."/>
            <person name="Kresovich S."/>
            <person name="Mccann M."/>
            <person name="Ming R."/>
            <person name="Peterson D."/>
            <person name="Rahman M."/>
            <person name="Ware D."/>
            <person name="Westhoff P."/>
            <person name="Mayer K."/>
            <person name="Messing J."/>
            <person name="Sims D."/>
            <person name="Jenkins J."/>
            <person name="Shu S."/>
            <person name="Rokhsar D."/>
        </authorList>
    </citation>
    <scope>NUCLEOTIDE SEQUENCE</scope>
</reference>
<dbReference type="EMBL" id="CM000769">
    <property type="protein sequence ID" value="OQU76637.1"/>
    <property type="molecule type" value="Genomic_DNA"/>
</dbReference>
<dbReference type="Gramene" id="OQU76637">
    <property type="protein sequence ID" value="OQU76637"/>
    <property type="gene ID" value="SORBI_3010G177900"/>
</dbReference>
<dbReference type="InParanoid" id="A0A1W0VTL9"/>
<evidence type="ECO:0000313" key="2">
    <source>
        <dbReference type="EMBL" id="OQU76637.1"/>
    </source>
</evidence>
<evidence type="ECO:0000256" key="1">
    <source>
        <dbReference type="SAM" id="MobiDB-lite"/>
    </source>
</evidence>
<feature type="region of interest" description="Disordered" evidence="1">
    <location>
        <begin position="73"/>
        <end position="130"/>
    </location>
</feature>
<gene>
    <name evidence="2" type="ORF">SORBI_3010G177900</name>
</gene>